<dbReference type="AlphaFoldDB" id="A0A6P6WT15"/>
<dbReference type="Pfam" id="PF00560">
    <property type="entry name" value="LRR_1"/>
    <property type="match status" value="3"/>
</dbReference>
<dbReference type="InterPro" id="IPR003591">
    <property type="entry name" value="Leu-rich_rpt_typical-subtyp"/>
</dbReference>
<dbReference type="RefSeq" id="XP_027118559.2">
    <property type="nucleotide sequence ID" value="XM_027262758.2"/>
</dbReference>
<keyword evidence="1" id="KW-0433">Leucine-rich repeat</keyword>
<evidence type="ECO:0000256" key="1">
    <source>
        <dbReference type="ARBA" id="ARBA00022614"/>
    </source>
</evidence>
<dbReference type="GeneID" id="113735769"/>
<accession>A0A6P6WT15</accession>
<keyword evidence="3" id="KW-1185">Reference proteome</keyword>
<name>A0A6P6WT15_COFAR</name>
<dbReference type="GO" id="GO:0016020">
    <property type="term" value="C:membrane"/>
    <property type="evidence" value="ECO:0007669"/>
    <property type="project" value="UniProtKB-SubCell"/>
</dbReference>
<dbReference type="OrthoDB" id="676979at2759"/>
<evidence type="ECO:0000256" key="2">
    <source>
        <dbReference type="ARBA" id="ARBA00022737"/>
    </source>
</evidence>
<dbReference type="InterPro" id="IPR025875">
    <property type="entry name" value="Leu-rich_rpt_4"/>
</dbReference>
<dbReference type="SUPFAM" id="SSF52058">
    <property type="entry name" value="L domain-like"/>
    <property type="match status" value="1"/>
</dbReference>
<dbReference type="InterPro" id="IPR053213">
    <property type="entry name" value="RLP29"/>
</dbReference>
<dbReference type="Proteomes" id="UP001652660">
    <property type="component" value="Chromosome 3c"/>
</dbReference>
<dbReference type="PROSITE" id="PS51450">
    <property type="entry name" value="LRR"/>
    <property type="match status" value="2"/>
</dbReference>
<evidence type="ECO:0008006" key="5">
    <source>
        <dbReference type="Google" id="ProtNLM"/>
    </source>
</evidence>
<dbReference type="PRINTS" id="PR00019">
    <property type="entry name" value="LEURICHRPT"/>
</dbReference>
<evidence type="ECO:0000313" key="4">
    <source>
        <dbReference type="RefSeq" id="XP_027118559.2"/>
    </source>
</evidence>
<dbReference type="InterPro" id="IPR032675">
    <property type="entry name" value="LRR_dom_sf"/>
</dbReference>
<dbReference type="InterPro" id="IPR001611">
    <property type="entry name" value="Leu-rich_rpt"/>
</dbReference>
<dbReference type="Pfam" id="PF12799">
    <property type="entry name" value="LRR_4"/>
    <property type="match status" value="1"/>
</dbReference>
<reference evidence="3" key="1">
    <citation type="journal article" date="2025" name="Foods">
        <title>Unveiling the Microbial Signatures of Arabica Coffee Cherries: Insights into Ripeness Specific Diversity, Functional Traits, and Implications for Quality and Safety.</title>
        <authorList>
            <consortium name="RefSeq"/>
            <person name="Tenea G.N."/>
            <person name="Cifuentes V."/>
            <person name="Reyes P."/>
            <person name="Cevallos-Vallejos M."/>
        </authorList>
    </citation>
    <scope>NUCLEOTIDE SEQUENCE [LARGE SCALE GENOMIC DNA]</scope>
</reference>
<dbReference type="GO" id="GO:0051707">
    <property type="term" value="P:response to other organism"/>
    <property type="evidence" value="ECO:0007669"/>
    <property type="project" value="UniProtKB-ARBA"/>
</dbReference>
<dbReference type="GO" id="GO:0006952">
    <property type="term" value="P:defense response"/>
    <property type="evidence" value="ECO:0007669"/>
    <property type="project" value="UniProtKB-ARBA"/>
</dbReference>
<dbReference type="SMART" id="SM00369">
    <property type="entry name" value="LRR_TYP"/>
    <property type="match status" value="3"/>
</dbReference>
<evidence type="ECO:0000313" key="3">
    <source>
        <dbReference type="Proteomes" id="UP001652660"/>
    </source>
</evidence>
<dbReference type="PANTHER" id="PTHR48009">
    <property type="entry name" value="LEUCINE-RICH REPEAT (LRR) FAMILY PROTEIN"/>
    <property type="match status" value="1"/>
</dbReference>
<sequence>MVSKWRNVLQRIRVLLKDLSSSISHIFGKPNSSLDKLAETSFLLFSCEKSAMNITTTQSLIILLVQLGVRLLDLLYNNVHSQVILVSSFVIHHAVCRKKAISLILVPCLAVSLTLQSDIQVLRNIREAVDPNTVSSTSFLSTWNFDTDPCESSGPHFLGVLCTTPEDNSSSRIAVINLEGDGLDCFLTPTIGNLTELTTLNLRNNNFRGPIPNTIAKLRKITKLLLSQNFFSGGLPEGLSEMKRLEHFDLSQNRLSGTIPPKISALRSLLHLQLSGNQFSGKLPDFSGLWQLTTLDLSSNLFYGTLPQFPTSLRTLLLSHNMISGNVSSIGRLPHLKTLDLSDNRLSGKIEPDILTSPKVSSINVSANLFSDIEVVFMNQPSQLQLLDAHGNHLRGHLPLHLITYQNLRAIYLGHNLFSGWIPKEYGAKLYSWKTLFLEYNFLQGTLPQEFMNNLERIRGSLAHNCLRCPKNVSFCHGGQRAPSECTGQKGEGPWLTKLG</sequence>
<reference evidence="4" key="2">
    <citation type="submission" date="2025-08" db="UniProtKB">
        <authorList>
            <consortium name="RefSeq"/>
        </authorList>
    </citation>
    <scope>IDENTIFICATION</scope>
    <source>
        <tissue evidence="4">Leaves</tissue>
    </source>
</reference>
<gene>
    <name evidence="4" type="primary">LOC113735769</name>
</gene>
<organism evidence="3 4">
    <name type="scientific">Coffea arabica</name>
    <name type="common">Arabian coffee</name>
    <dbReference type="NCBI Taxonomy" id="13443"/>
    <lineage>
        <taxon>Eukaryota</taxon>
        <taxon>Viridiplantae</taxon>
        <taxon>Streptophyta</taxon>
        <taxon>Embryophyta</taxon>
        <taxon>Tracheophyta</taxon>
        <taxon>Spermatophyta</taxon>
        <taxon>Magnoliopsida</taxon>
        <taxon>eudicotyledons</taxon>
        <taxon>Gunneridae</taxon>
        <taxon>Pentapetalae</taxon>
        <taxon>asterids</taxon>
        <taxon>lamiids</taxon>
        <taxon>Gentianales</taxon>
        <taxon>Rubiaceae</taxon>
        <taxon>Ixoroideae</taxon>
        <taxon>Gardenieae complex</taxon>
        <taxon>Bertiereae - Coffeeae clade</taxon>
        <taxon>Coffeeae</taxon>
        <taxon>Coffea</taxon>
    </lineage>
</organism>
<protein>
    <recommendedName>
        <fullName evidence="5">Leucine-rich repeat-containing N-terminal plant-type domain-containing protein</fullName>
    </recommendedName>
</protein>
<keyword evidence="2" id="KW-0677">Repeat</keyword>
<dbReference type="PANTHER" id="PTHR48009:SF7">
    <property type="entry name" value="LEUCINE-RICH REPEAT (LRR) FAMILY PROTEIN"/>
    <property type="match status" value="1"/>
</dbReference>
<dbReference type="Gene3D" id="3.80.10.10">
    <property type="entry name" value="Ribonuclease Inhibitor"/>
    <property type="match status" value="2"/>
</dbReference>
<proteinExistence type="predicted"/>